<feature type="transmembrane region" description="Helical" evidence="6">
    <location>
        <begin position="223"/>
        <end position="242"/>
    </location>
</feature>
<dbReference type="Proteomes" id="UP001523369">
    <property type="component" value="Unassembled WGS sequence"/>
</dbReference>
<feature type="transmembrane region" description="Helical" evidence="6">
    <location>
        <begin position="7"/>
        <end position="31"/>
    </location>
</feature>
<dbReference type="Gene3D" id="1.20.1250.20">
    <property type="entry name" value="MFS general substrate transporter like domains"/>
    <property type="match status" value="1"/>
</dbReference>
<dbReference type="Pfam" id="PF07690">
    <property type="entry name" value="MFS_1"/>
    <property type="match status" value="1"/>
</dbReference>
<dbReference type="InterPro" id="IPR011701">
    <property type="entry name" value="MFS"/>
</dbReference>
<dbReference type="RefSeq" id="WP_253238385.1">
    <property type="nucleotide sequence ID" value="NZ_JAMYJR010000017.1"/>
</dbReference>
<protein>
    <submittedName>
        <fullName evidence="7">MFS transporter</fullName>
    </submittedName>
</protein>
<comment type="subcellular location">
    <subcellularLocation>
        <location evidence="1">Cell membrane</location>
        <topology evidence="1">Multi-pass membrane protein</topology>
    </subcellularLocation>
</comment>
<feature type="transmembrane region" description="Helical" evidence="6">
    <location>
        <begin position="71"/>
        <end position="93"/>
    </location>
</feature>
<dbReference type="SUPFAM" id="SSF103473">
    <property type="entry name" value="MFS general substrate transporter"/>
    <property type="match status" value="1"/>
</dbReference>
<comment type="caution">
    <text evidence="7">The sequence shown here is derived from an EMBL/GenBank/DDBJ whole genome shotgun (WGS) entry which is preliminary data.</text>
</comment>
<feature type="transmembrane region" description="Helical" evidence="6">
    <location>
        <begin position="248"/>
        <end position="270"/>
    </location>
</feature>
<evidence type="ECO:0000256" key="5">
    <source>
        <dbReference type="ARBA" id="ARBA00023136"/>
    </source>
</evidence>
<evidence type="ECO:0000256" key="1">
    <source>
        <dbReference type="ARBA" id="ARBA00004651"/>
    </source>
</evidence>
<dbReference type="PANTHER" id="PTHR23513:SF6">
    <property type="entry name" value="MAJOR FACILITATOR SUPERFAMILY ASSOCIATED DOMAIN-CONTAINING PROTEIN"/>
    <property type="match status" value="1"/>
</dbReference>
<evidence type="ECO:0000256" key="4">
    <source>
        <dbReference type="ARBA" id="ARBA00022989"/>
    </source>
</evidence>
<dbReference type="EMBL" id="JAMYJR010000017">
    <property type="protein sequence ID" value="MCO8272275.1"/>
    <property type="molecule type" value="Genomic_DNA"/>
</dbReference>
<accession>A0ABT1DQI2</accession>
<sequence length="315" mass="32902">MSRPFWWLYIAFVASTAGTWLGFGAFPLIAIEELSSGPAAVSALAAAGLAVGALLALPLGPWVEGHRKRPVMIAADVVRCVALLSVPAAYGLGHLGYPQLVVVSVIAAAANIAFTAASGAYVKQVVEPGNLLRANARFESAAWTAIALGPVLGGAAVSLLGPIVTVEANAAGFLLSALALLAIRVRPPKTRADGPPMRASGLIDGWRLINADRSLRRLFHNTIVVSALIMATEPLLAVLLLGDLGWPAWQYGLAFGLPCVGGFVGAQLAGRLEARYGRERVLLVAECCGSSARSVWFSLRPGPRACSSLCSWNSW</sequence>
<name>A0ABT1DQI2_9ACTN</name>
<keyword evidence="5 6" id="KW-0472">Membrane</keyword>
<gene>
    <name evidence="7" type="ORF">M1L60_16910</name>
</gene>
<organism evidence="7 8">
    <name type="scientific">Paractinoplanes aksuensis</name>
    <dbReference type="NCBI Taxonomy" id="2939490"/>
    <lineage>
        <taxon>Bacteria</taxon>
        <taxon>Bacillati</taxon>
        <taxon>Actinomycetota</taxon>
        <taxon>Actinomycetes</taxon>
        <taxon>Micromonosporales</taxon>
        <taxon>Micromonosporaceae</taxon>
        <taxon>Paractinoplanes</taxon>
    </lineage>
</organism>
<feature type="transmembrane region" description="Helical" evidence="6">
    <location>
        <begin position="142"/>
        <end position="164"/>
    </location>
</feature>
<evidence type="ECO:0000256" key="3">
    <source>
        <dbReference type="ARBA" id="ARBA00022692"/>
    </source>
</evidence>
<keyword evidence="8" id="KW-1185">Reference proteome</keyword>
<evidence type="ECO:0000313" key="7">
    <source>
        <dbReference type="EMBL" id="MCO8272275.1"/>
    </source>
</evidence>
<evidence type="ECO:0000256" key="6">
    <source>
        <dbReference type="SAM" id="Phobius"/>
    </source>
</evidence>
<dbReference type="InterPro" id="IPR036259">
    <property type="entry name" value="MFS_trans_sf"/>
</dbReference>
<evidence type="ECO:0000313" key="8">
    <source>
        <dbReference type="Proteomes" id="UP001523369"/>
    </source>
</evidence>
<keyword evidence="2" id="KW-1003">Cell membrane</keyword>
<evidence type="ECO:0000256" key="2">
    <source>
        <dbReference type="ARBA" id="ARBA00022475"/>
    </source>
</evidence>
<proteinExistence type="predicted"/>
<feature type="transmembrane region" description="Helical" evidence="6">
    <location>
        <begin position="37"/>
        <end position="59"/>
    </location>
</feature>
<dbReference type="PANTHER" id="PTHR23513">
    <property type="entry name" value="INTEGRAL MEMBRANE EFFLUX PROTEIN-RELATED"/>
    <property type="match status" value="1"/>
</dbReference>
<keyword evidence="3 6" id="KW-0812">Transmembrane</keyword>
<keyword evidence="4 6" id="KW-1133">Transmembrane helix</keyword>
<reference evidence="7 8" key="1">
    <citation type="submission" date="2022-06" db="EMBL/GenBank/DDBJ databases">
        <title>New Species of the Genus Actinoplanes, ActinopZanes ferrugineus.</title>
        <authorList>
            <person name="Ding P."/>
        </authorList>
    </citation>
    <scope>NUCLEOTIDE SEQUENCE [LARGE SCALE GENOMIC DNA]</scope>
    <source>
        <strain evidence="7 8">TRM88003</strain>
    </source>
</reference>
<feature type="transmembrane region" description="Helical" evidence="6">
    <location>
        <begin position="99"/>
        <end position="122"/>
    </location>
</feature>